<evidence type="ECO:0000313" key="2">
    <source>
        <dbReference type="Proteomes" id="UP001415857"/>
    </source>
</evidence>
<accession>A0AAP0RM72</accession>
<organism evidence="1 2">
    <name type="scientific">Liquidambar formosana</name>
    <name type="common">Formosan gum</name>
    <dbReference type="NCBI Taxonomy" id="63359"/>
    <lineage>
        <taxon>Eukaryota</taxon>
        <taxon>Viridiplantae</taxon>
        <taxon>Streptophyta</taxon>
        <taxon>Embryophyta</taxon>
        <taxon>Tracheophyta</taxon>
        <taxon>Spermatophyta</taxon>
        <taxon>Magnoliopsida</taxon>
        <taxon>eudicotyledons</taxon>
        <taxon>Gunneridae</taxon>
        <taxon>Pentapetalae</taxon>
        <taxon>Saxifragales</taxon>
        <taxon>Altingiaceae</taxon>
        <taxon>Liquidambar</taxon>
    </lineage>
</organism>
<gene>
    <name evidence="1" type="ORF">L1049_028260</name>
</gene>
<reference evidence="1 2" key="1">
    <citation type="journal article" date="2024" name="Plant J.">
        <title>Genome sequences and population genomics reveal climatic adaptation and genomic divergence between two closely related sweetgum species.</title>
        <authorList>
            <person name="Xu W.Q."/>
            <person name="Ren C.Q."/>
            <person name="Zhang X.Y."/>
            <person name="Comes H.P."/>
            <person name="Liu X.H."/>
            <person name="Li Y.G."/>
            <person name="Kettle C.J."/>
            <person name="Jalonen R."/>
            <person name="Gaisberger H."/>
            <person name="Ma Y.Z."/>
            <person name="Qiu Y.X."/>
        </authorList>
    </citation>
    <scope>NUCLEOTIDE SEQUENCE [LARGE SCALE GENOMIC DNA]</scope>
    <source>
        <strain evidence="1">Hangzhou</strain>
    </source>
</reference>
<dbReference type="EMBL" id="JBBPBK010000009">
    <property type="protein sequence ID" value="KAK9278686.1"/>
    <property type="molecule type" value="Genomic_DNA"/>
</dbReference>
<evidence type="ECO:0000313" key="1">
    <source>
        <dbReference type="EMBL" id="KAK9278686.1"/>
    </source>
</evidence>
<sequence>MDVLYLALVGQLQDVYDAVCCASGWMNCGYWDALKISCFLQNGQKNDDVSSHEYTVTICRHGLLKNRLVTPCSKGSPLFKKQLFKQQIPMPFVVSSRHIMEADKFKLCLECWRSS</sequence>
<name>A0AAP0RM72_LIQFO</name>
<dbReference type="AlphaFoldDB" id="A0AAP0RM72"/>
<comment type="caution">
    <text evidence="1">The sequence shown here is derived from an EMBL/GenBank/DDBJ whole genome shotgun (WGS) entry which is preliminary data.</text>
</comment>
<keyword evidence="2" id="KW-1185">Reference proteome</keyword>
<proteinExistence type="predicted"/>
<dbReference type="Proteomes" id="UP001415857">
    <property type="component" value="Unassembled WGS sequence"/>
</dbReference>
<protein>
    <submittedName>
        <fullName evidence="1">Uncharacterized protein</fullName>
    </submittedName>
</protein>